<reference evidence="1 2" key="1">
    <citation type="submission" date="2018-11" db="EMBL/GenBank/DDBJ databases">
        <title>Whole genome sequencing of Pantoea sp. RIT388.</title>
        <authorList>
            <person name="Gan H.M."/>
            <person name="Hudson A.O."/>
        </authorList>
    </citation>
    <scope>NUCLEOTIDE SEQUENCE [LARGE SCALE GENOMIC DNA]</scope>
    <source>
        <strain evidence="1 2">RIT388</strain>
    </source>
</reference>
<dbReference type="InterPro" id="IPR019671">
    <property type="entry name" value="DUF2526"/>
</dbReference>
<gene>
    <name evidence="1" type="ORF">BBB56_04065</name>
</gene>
<dbReference type="EMBL" id="RMVG01000002">
    <property type="protein sequence ID" value="RPE03668.1"/>
    <property type="molecule type" value="Genomic_DNA"/>
</dbReference>
<dbReference type="OrthoDB" id="6540008at2"/>
<organism evidence="1 2">
    <name type="scientific">Candidatus Pantoea deserta</name>
    <dbReference type="NCBI Taxonomy" id="1869313"/>
    <lineage>
        <taxon>Bacteria</taxon>
        <taxon>Pseudomonadati</taxon>
        <taxon>Pseudomonadota</taxon>
        <taxon>Gammaproteobacteria</taxon>
        <taxon>Enterobacterales</taxon>
        <taxon>Erwiniaceae</taxon>
        <taxon>Pantoea</taxon>
    </lineage>
</organism>
<protein>
    <submittedName>
        <fullName evidence="1">DUF2526 family protein</fullName>
    </submittedName>
</protein>
<sequence>MTHLDEVITAVDAAIARNVIREMNVLLCELSEDSRLTREERFTQQQRLRIAVFKHSAEKQALAEQRRHWLARGGIIH</sequence>
<evidence type="ECO:0000313" key="2">
    <source>
        <dbReference type="Proteomes" id="UP000281332"/>
    </source>
</evidence>
<evidence type="ECO:0000313" key="1">
    <source>
        <dbReference type="EMBL" id="RPE03668.1"/>
    </source>
</evidence>
<name>A0A3N4P8I4_9GAMM</name>
<dbReference type="Pfam" id="PF10735">
    <property type="entry name" value="DUF2526"/>
    <property type="match status" value="1"/>
</dbReference>
<accession>A0A3N4P8I4</accession>
<keyword evidence="2" id="KW-1185">Reference proteome</keyword>
<proteinExistence type="predicted"/>
<dbReference type="RefSeq" id="WP_123799034.1">
    <property type="nucleotide sequence ID" value="NZ_RMVG01000002.1"/>
</dbReference>
<dbReference type="AlphaFoldDB" id="A0A3N4P8I4"/>
<dbReference type="Proteomes" id="UP000281332">
    <property type="component" value="Unassembled WGS sequence"/>
</dbReference>
<comment type="caution">
    <text evidence="1">The sequence shown here is derived from an EMBL/GenBank/DDBJ whole genome shotgun (WGS) entry which is preliminary data.</text>
</comment>